<keyword evidence="2" id="KW-0548">Nucleotidyltransferase</keyword>
<dbReference type="SUPFAM" id="SSF52540">
    <property type="entry name" value="P-loop containing nucleoside triphosphate hydrolases"/>
    <property type="match status" value="1"/>
</dbReference>
<evidence type="ECO:0000256" key="1">
    <source>
        <dbReference type="ARBA" id="ARBA00022679"/>
    </source>
</evidence>
<dbReference type="InterPro" id="IPR048466">
    <property type="entry name" value="DNA_pol3_delta-like_C"/>
</dbReference>
<dbReference type="AlphaFoldDB" id="A0A846TXE6"/>
<dbReference type="PANTHER" id="PTHR34388:SF1">
    <property type="entry name" value="DNA POLYMERASE III SUBUNIT DELTA"/>
    <property type="match status" value="1"/>
</dbReference>
<organism evidence="6 7">
    <name type="scientific">Spiroplasma platyhelix PALS-1</name>
    <dbReference type="NCBI Taxonomy" id="1276218"/>
    <lineage>
        <taxon>Bacteria</taxon>
        <taxon>Bacillati</taxon>
        <taxon>Mycoplasmatota</taxon>
        <taxon>Mollicutes</taxon>
        <taxon>Entomoplasmatales</taxon>
        <taxon>Spiroplasmataceae</taxon>
        <taxon>Spiroplasma</taxon>
    </lineage>
</organism>
<dbReference type="GO" id="GO:0009360">
    <property type="term" value="C:DNA polymerase III complex"/>
    <property type="evidence" value="ECO:0007669"/>
    <property type="project" value="TreeGrafter"/>
</dbReference>
<dbReference type="GO" id="GO:0006261">
    <property type="term" value="P:DNA-templated DNA replication"/>
    <property type="evidence" value="ECO:0007669"/>
    <property type="project" value="TreeGrafter"/>
</dbReference>
<gene>
    <name evidence="6" type="ORF">HER12_03155</name>
</gene>
<dbReference type="Proteomes" id="UP000584587">
    <property type="component" value="Unassembled WGS sequence"/>
</dbReference>
<evidence type="ECO:0000256" key="3">
    <source>
        <dbReference type="ARBA" id="ARBA00022705"/>
    </source>
</evidence>
<evidence type="ECO:0000256" key="2">
    <source>
        <dbReference type="ARBA" id="ARBA00022695"/>
    </source>
</evidence>
<evidence type="ECO:0000313" key="7">
    <source>
        <dbReference type="Proteomes" id="UP000584587"/>
    </source>
</evidence>
<accession>A0A846TXE6</accession>
<dbReference type="RefSeq" id="WP_168105212.1">
    <property type="nucleotide sequence ID" value="NZ_CP051215.1"/>
</dbReference>
<keyword evidence="1" id="KW-0808">Transferase</keyword>
<dbReference type="GO" id="GO:0003887">
    <property type="term" value="F:DNA-directed DNA polymerase activity"/>
    <property type="evidence" value="ECO:0007669"/>
    <property type="project" value="UniProtKB-KW"/>
</dbReference>
<keyword evidence="7" id="KW-1185">Reference proteome</keyword>
<dbReference type="PANTHER" id="PTHR34388">
    <property type="entry name" value="DNA POLYMERASE III SUBUNIT DELTA"/>
    <property type="match status" value="1"/>
</dbReference>
<reference evidence="6 7" key="1">
    <citation type="submission" date="2020-04" db="EMBL/GenBank/DDBJ databases">
        <title>Complete genome sequence of Spiroplasma platyhelix ATCC 51748, an insect isolate.</title>
        <authorList>
            <person name="Green E.A."/>
            <person name="Klassen J.L."/>
        </authorList>
    </citation>
    <scope>NUCLEOTIDE SEQUENCE [LARGE SCALE GENOMIC DNA]</scope>
    <source>
        <strain evidence="6 7">PALS-1</strain>
    </source>
</reference>
<proteinExistence type="predicted"/>
<dbReference type="NCBIfam" id="TIGR01128">
    <property type="entry name" value="holA"/>
    <property type="match status" value="1"/>
</dbReference>
<dbReference type="GO" id="GO:0003677">
    <property type="term" value="F:DNA binding"/>
    <property type="evidence" value="ECO:0007669"/>
    <property type="project" value="InterPro"/>
</dbReference>
<keyword evidence="4" id="KW-0239">DNA-directed DNA polymerase</keyword>
<evidence type="ECO:0000313" key="6">
    <source>
        <dbReference type="EMBL" id="NKE38741.1"/>
    </source>
</evidence>
<dbReference type="InterPro" id="IPR005790">
    <property type="entry name" value="DNA_polIII_delta"/>
</dbReference>
<protein>
    <recommendedName>
        <fullName evidence="5">DNA polymerase III delta subunit-like C-terminal domain-containing protein</fullName>
    </recommendedName>
</protein>
<evidence type="ECO:0000256" key="4">
    <source>
        <dbReference type="ARBA" id="ARBA00022932"/>
    </source>
</evidence>
<name>A0A846TXE6_9MOLU</name>
<keyword evidence="3" id="KW-0235">DNA replication</keyword>
<comment type="caution">
    <text evidence="6">The sequence shown here is derived from an EMBL/GenBank/DDBJ whole genome shotgun (WGS) entry which is preliminary data.</text>
</comment>
<feature type="domain" description="DNA polymerase III delta subunit-like C-terminal" evidence="5">
    <location>
        <begin position="225"/>
        <end position="315"/>
    </location>
</feature>
<evidence type="ECO:0000259" key="5">
    <source>
        <dbReference type="Pfam" id="PF21694"/>
    </source>
</evidence>
<dbReference type="EMBL" id="JAAVVK010000002">
    <property type="protein sequence ID" value="NKE38741.1"/>
    <property type="molecule type" value="Genomic_DNA"/>
</dbReference>
<dbReference type="Pfam" id="PF21694">
    <property type="entry name" value="DNA_pol3_delta_C"/>
    <property type="match status" value="1"/>
</dbReference>
<dbReference type="Gene3D" id="1.10.8.60">
    <property type="match status" value="1"/>
</dbReference>
<dbReference type="InterPro" id="IPR027417">
    <property type="entry name" value="P-loop_NTPase"/>
</dbReference>
<sequence length="316" mass="37653">MFVFYGLDNFLLNQTVNIYLKMNHLTDQPNQDVHENDAVVSYYLEPEYFQLTMEKILNEVSSLDLFNNKKIIIINDYYLTLNSDLALVEKFITKLQQFKNDNLVIIKMLTKKLNPQFFKAKIESIFVESYNKEQLKKWIINKNLEYKIKFAENALDAVVTMFPNSLSIIDNELKQLQQLNQSIDVERIRKLSSKYFAFNPYQLINLWLHKDYVTFWFHYHSYWEKIKYDKLNLFLIATYQLELIRNIKLLLQDGCSEYEIGVKLNISMLQIKSLLKCQLEIKEINQLLVKAHEFDFKVKSGKLAKNLAIDIFFCKI</sequence>